<dbReference type="HAMAP" id="MF_03015">
    <property type="entry name" value="Ribosomal_S2_euk"/>
    <property type="match status" value="1"/>
</dbReference>
<dbReference type="OrthoDB" id="70250at2759"/>
<evidence type="ECO:0000256" key="7">
    <source>
        <dbReference type="SAM" id="MobiDB-lite"/>
    </source>
</evidence>
<dbReference type="GO" id="GO:0016020">
    <property type="term" value="C:membrane"/>
    <property type="evidence" value="ECO:0007669"/>
    <property type="project" value="InterPro"/>
</dbReference>
<dbReference type="GO" id="GO:0022627">
    <property type="term" value="C:cytosolic small ribosomal subunit"/>
    <property type="evidence" value="ECO:0007669"/>
    <property type="project" value="UniProtKB-UniRule"/>
</dbReference>
<dbReference type="FunFam" id="3.40.50.10490:FF:000010">
    <property type="entry name" value="40S ribosomal protein S0"/>
    <property type="match status" value="1"/>
</dbReference>
<dbReference type="PROSITE" id="PS00962">
    <property type="entry name" value="RIBOSOMAL_S2_1"/>
    <property type="match status" value="1"/>
</dbReference>
<feature type="transmembrane region" description="Helical" evidence="8">
    <location>
        <begin position="665"/>
        <end position="692"/>
    </location>
</feature>
<comment type="function">
    <text evidence="6">Required for the assembly and/or stability of the 40S ribosomal subunit. Required for the processing of the 20S rRNA-precursor to mature 18S rRNA in a late step of the maturation of 40S ribosomal subunits.</text>
</comment>
<dbReference type="GO" id="GO:0006506">
    <property type="term" value="P:GPI anchor biosynthetic process"/>
    <property type="evidence" value="ECO:0007669"/>
    <property type="project" value="InterPro"/>
</dbReference>
<dbReference type="InterPro" id="IPR001865">
    <property type="entry name" value="Ribosomal_uS2"/>
</dbReference>
<reference evidence="9 10" key="1">
    <citation type="journal article" date="2021" name="DNA Res.">
        <title>Genome analysis of Candida subhashii reveals its hybrid nature and dual mitochondrial genome conformations.</title>
        <authorList>
            <person name="Mixao V."/>
            <person name="Hegedusova E."/>
            <person name="Saus E."/>
            <person name="Pryszcz L.P."/>
            <person name="Cillingova A."/>
            <person name="Nosek J."/>
            <person name="Gabaldon T."/>
        </authorList>
    </citation>
    <scope>NUCLEOTIDE SEQUENCE [LARGE SCALE GENOMIC DNA]</scope>
    <source>
        <strain evidence="9 10">CBS 10753</strain>
    </source>
</reference>
<protein>
    <recommendedName>
        <fullName evidence="6">Small ribosomal subunit protein uS2</fullName>
    </recommendedName>
</protein>
<dbReference type="GO" id="GO:0000028">
    <property type="term" value="P:ribosomal small subunit assembly"/>
    <property type="evidence" value="ECO:0007669"/>
    <property type="project" value="UniProtKB-UniRule"/>
</dbReference>
<dbReference type="PANTHER" id="PTHR21329">
    <property type="entry name" value="PHOSPHATIDYLINOSITOL N-ACETYLGLUCOSAMINYLTRANSFERASE SUBUNIT Q-RELATED"/>
    <property type="match status" value="1"/>
</dbReference>
<dbReference type="GO" id="GO:0003735">
    <property type="term" value="F:structural constituent of ribosome"/>
    <property type="evidence" value="ECO:0007669"/>
    <property type="project" value="UniProtKB-UniRule"/>
</dbReference>
<name>A0A8J5QHC7_9ASCO</name>
<feature type="transmembrane region" description="Helical" evidence="8">
    <location>
        <begin position="554"/>
        <end position="571"/>
    </location>
</feature>
<comment type="caution">
    <text evidence="9">The sequence shown here is derived from an EMBL/GenBank/DDBJ whole genome shotgun (WGS) entry which is preliminary data.</text>
</comment>
<dbReference type="PANTHER" id="PTHR21329:SF3">
    <property type="entry name" value="PHOSPHATIDYLINOSITOL N-ACETYLGLUCOSAMINYLTRANSFERASE SUBUNIT Q"/>
    <property type="match status" value="1"/>
</dbReference>
<feature type="transmembrane region" description="Helical" evidence="8">
    <location>
        <begin position="577"/>
        <end position="599"/>
    </location>
</feature>
<proteinExistence type="inferred from homology"/>
<keyword evidence="8" id="KW-0812">Transmembrane</keyword>
<dbReference type="NCBIfam" id="TIGR01012">
    <property type="entry name" value="uS2_euk_arch"/>
    <property type="match status" value="1"/>
</dbReference>
<comment type="subcellular location">
    <subcellularLocation>
        <location evidence="1 6">Cytoplasm</location>
    </subcellularLocation>
</comment>
<keyword evidence="8" id="KW-0472">Membrane</keyword>
<dbReference type="CDD" id="cd01425">
    <property type="entry name" value="RPS2"/>
    <property type="match status" value="1"/>
</dbReference>
<dbReference type="Proteomes" id="UP000694255">
    <property type="component" value="Unassembled WGS sequence"/>
</dbReference>
<dbReference type="PROSITE" id="PS00963">
    <property type="entry name" value="RIBOSOMAL_S2_2"/>
    <property type="match status" value="1"/>
</dbReference>
<feature type="transmembrane region" description="Helical" evidence="8">
    <location>
        <begin position="385"/>
        <end position="408"/>
    </location>
</feature>
<dbReference type="InterPro" id="IPR027498">
    <property type="entry name" value="Ribosomal_uS2_euk"/>
</dbReference>
<comment type="subunit">
    <text evidence="6">Component of the small ribosomal subunit. Mature ribosomes consist of a small (40S) and a large (60S) subunit. The 40S subunit contains about 33 different proteins and 1 molecule of RNA (18S). The 60S subunit contains about 49 different proteins and 3 molecules of RNA (25S, 5.8S and 5S). Interacts with RPS21.</text>
</comment>
<dbReference type="GO" id="GO:0006412">
    <property type="term" value="P:translation"/>
    <property type="evidence" value="ECO:0007669"/>
    <property type="project" value="UniProtKB-UniRule"/>
</dbReference>
<feature type="compositionally biased region" description="Acidic residues" evidence="7">
    <location>
        <begin position="1042"/>
        <end position="1064"/>
    </location>
</feature>
<evidence type="ECO:0000256" key="2">
    <source>
        <dbReference type="ARBA" id="ARBA00022490"/>
    </source>
</evidence>
<keyword evidence="10" id="KW-1185">Reference proteome</keyword>
<dbReference type="Pfam" id="PF05024">
    <property type="entry name" value="Gpi1"/>
    <property type="match status" value="1"/>
</dbReference>
<feature type="transmembrane region" description="Helical" evidence="8">
    <location>
        <begin position="698"/>
        <end position="720"/>
    </location>
</feature>
<dbReference type="GO" id="GO:0005783">
    <property type="term" value="C:endoplasmic reticulum"/>
    <property type="evidence" value="ECO:0007669"/>
    <property type="project" value="TreeGrafter"/>
</dbReference>
<gene>
    <name evidence="6" type="primary">RPS0</name>
    <name evidence="9" type="ORF">J8A68_003397</name>
</gene>
<evidence type="ECO:0000256" key="5">
    <source>
        <dbReference type="ARBA" id="ARBA00065363"/>
    </source>
</evidence>
<dbReference type="AlphaFoldDB" id="A0A8J5QHC7"/>
<sequence length="1081" mass="125712">MTMDYLLYRYKEEVRVLKGISISYKPGIEFFFGNLDPIEVISNSLNIIQNLVTNYESYINIITHFQDMKIKIPNKVNCQILQDCNRLNSCLHDSIIICKDRIQTLECKIHEEFVKLANAIIHVNLYRVDLQSEVISITSSSLVIDRYPLIYKHNTSLISRDKIVDIQGEEAIEEVESILKRPFGIDFVTREAFYQNLNNSSQYLRRDKDQELFLLGYKFNNIYIVFRPIEDEKILDHRLPKQVEDLSIIGKLNNKSKDNYDLNLQFDLAKDRIPRCTNPNTSIILFDPPNFKNLEYFSIRPILLQSIDEEKSGSPETQSAVSKLEKYEPITSINQYQSYISDDVVLDKINQLYRNRLVFEDWYDDLHGKTHFKYPPQLRSIRKSLAVNILVPLVQFIQYILIISIYLLNFKIIGEINLVTISKTFRQLDLRLKQFNYFPIQFLCYYDRNILYSEDSMIIKNLKLPIFNKNLNINNSNYINLYNSLWLIFNDILIGITVYQLVEDNFEKIEEFIRESIIQQHLFDQLVDLINWVSTKNPAGFKLNNELGKFMGDLYIWALWFWKLFVFQISPKFPVSLSIMNICKFLCYFGGFSFLLSFLMDCMNILTIHTYGFYYCSTRIYYRQIQILKSLFQLFRGKKYNVLRNRIDNLNNYDDGSPSFEIDQLLLGTLIFMILIFLLPTVFAFYFMFVIMHVLTLMMFNFLENIQIILNFTPLFVILLKLKNSKRLQGGINFDYIDYKNGTTYIKMSNKSLTSSEIFTNFIKLFKRAKNFRTSIIQNFISGELIAIKYDNSLKFHYLMLPDEYGETINSYINSIQRTKMSLPASFDLTPEDAKLLLAANVHLGSKNVQVHNKPYVYKTRPDGVNIINIGKTWEKIVLAARIIAAIPIASDVAVCSSRTFGQRAVLKFAAHTGATAIAGRFTPGNFTNYITRSFKEPRLVIVTDPRTDSQAIKESSYVNIPVIALTDMDSPSEYVDVAIPCNNKGKHSIGLIWWLLSREVLRLRGIIPDRTTDWSVMPDLYFYRDPEEIEQNAAEEAKTEEVEEAEAPEAEGEWAGETEEVDWADSGATPAVEDAAASNW</sequence>
<dbReference type="InterPro" id="IPR007720">
    <property type="entry name" value="PigQ/GPI1"/>
</dbReference>
<dbReference type="InterPro" id="IPR018130">
    <property type="entry name" value="Ribosomal_uS2_CS"/>
</dbReference>
<accession>A0A8J5QHC7</accession>
<evidence type="ECO:0000256" key="4">
    <source>
        <dbReference type="ARBA" id="ARBA00023274"/>
    </source>
</evidence>
<organism evidence="9 10">
    <name type="scientific">[Candida] subhashii</name>
    <dbReference type="NCBI Taxonomy" id="561895"/>
    <lineage>
        <taxon>Eukaryota</taxon>
        <taxon>Fungi</taxon>
        <taxon>Dikarya</taxon>
        <taxon>Ascomycota</taxon>
        <taxon>Saccharomycotina</taxon>
        <taxon>Pichiomycetes</taxon>
        <taxon>Debaryomycetaceae</taxon>
        <taxon>Spathaspora</taxon>
    </lineage>
</organism>
<evidence type="ECO:0000256" key="1">
    <source>
        <dbReference type="ARBA" id="ARBA00004496"/>
    </source>
</evidence>
<evidence type="ECO:0000313" key="9">
    <source>
        <dbReference type="EMBL" id="KAG7663087.1"/>
    </source>
</evidence>
<dbReference type="Pfam" id="PF00318">
    <property type="entry name" value="Ribosomal_S2"/>
    <property type="match status" value="2"/>
</dbReference>
<feature type="region of interest" description="Disordered" evidence="7">
    <location>
        <begin position="1032"/>
        <end position="1081"/>
    </location>
</feature>
<comment type="similarity">
    <text evidence="6">Belongs to the universal ribosomal protein uS2 family.</text>
</comment>
<keyword evidence="3 6" id="KW-0689">Ribosomal protein</keyword>
<evidence type="ECO:0000256" key="6">
    <source>
        <dbReference type="HAMAP-Rule" id="MF_03015"/>
    </source>
</evidence>
<dbReference type="InterPro" id="IPR005707">
    <property type="entry name" value="Ribosomal_uS2_euk/arc"/>
</dbReference>
<dbReference type="EMBL" id="JAGSYN010000150">
    <property type="protein sequence ID" value="KAG7663087.1"/>
    <property type="molecule type" value="Genomic_DNA"/>
</dbReference>
<evidence type="ECO:0000256" key="3">
    <source>
        <dbReference type="ARBA" id="ARBA00022980"/>
    </source>
</evidence>
<evidence type="ECO:0000256" key="8">
    <source>
        <dbReference type="SAM" id="Phobius"/>
    </source>
</evidence>
<keyword evidence="4 6" id="KW-0687">Ribonucleoprotein</keyword>
<keyword evidence="8" id="KW-1133">Transmembrane helix</keyword>
<evidence type="ECO:0000313" key="10">
    <source>
        <dbReference type="Proteomes" id="UP000694255"/>
    </source>
</evidence>
<keyword evidence="2 6" id="KW-0963">Cytoplasm</keyword>
<comment type="subunit">
    <text evidence="5">Component of the small ribosomal subunit (SSU). Mature yeast ribosomes consist of a small (40S) and a large (60S) subunit. The 40S small subunit contains 1 molecule of ribosomal RNA (18S rRNA) and 33 different proteins (encoded by 57 genes). The large 60S subunit contains 3 rRNA molecules (25S, 5.8S and 5S rRNA) and 46 different proteins (encoded by 81 genes).</text>
</comment>